<sequence>MTHPTAAKTARDPAAGERGRRLILVNTEAPEEHRVALVEAGRLEAFDVETPAQVQLRGNIYKGRIANVEPSLRAAFVEMGLERHGYLPFQDIHPDYLGNPENGRPVHELLSRGQEVLVQVVKEPTHLKGAAVTTYLSIPGRFLVLMPGTAHVGVSRRIEDEAERRRLKEILAGAALPEGTGLIARTASAGVPKREILKDGKYLLRLWRAIRQKAQKAKVPALVHRERDLITRFLRDHLDADVQEILVDQRATFDAVRGFLRVIAPRQARAVRLYQESEPLFSRFHLEHQIEQIYQPRVELPSGGFLVIEPTEALVAVDVNSGRNVQGKDLEETALVTNLEAADEAARQLRLRDLGGLVVIDFIDMKGRANRARVERRLREGLRKDRARTDVGRISRFGLLEMVRQKIRAPLELGTYRPCPTCRGRGLVRSVETLALVYLRRIRSRLAGMKPGEVTRVALEVPGAVAGYLLNRKRAELLRLEEAFGVQVEVTGSAALGPEEHRLELR</sequence>
<evidence type="ECO:0000256" key="12">
    <source>
        <dbReference type="ARBA" id="ARBA00022730"/>
    </source>
</evidence>
<dbReference type="GO" id="GO:0046872">
    <property type="term" value="F:metal ion binding"/>
    <property type="evidence" value="ECO:0007669"/>
    <property type="project" value="UniProtKB-KW"/>
</dbReference>
<dbReference type="InterPro" id="IPR019307">
    <property type="entry name" value="RNA-bd_AU-1/RNase_E/G"/>
</dbReference>
<evidence type="ECO:0000259" key="18">
    <source>
        <dbReference type="PROSITE" id="PS50126"/>
    </source>
</evidence>
<evidence type="ECO:0000256" key="8">
    <source>
        <dbReference type="ARBA" id="ARBA00022552"/>
    </source>
</evidence>
<evidence type="ECO:0000256" key="5">
    <source>
        <dbReference type="ARBA" id="ARBA00022475"/>
    </source>
</evidence>
<dbReference type="GO" id="GO:0019843">
    <property type="term" value="F:rRNA binding"/>
    <property type="evidence" value="ECO:0007669"/>
    <property type="project" value="UniProtKB-KW"/>
</dbReference>
<comment type="similarity">
    <text evidence="3">Belongs to the RNase E/G family. RNase G subfamily.</text>
</comment>
<keyword evidence="10" id="KW-0540">Nuclease</keyword>
<evidence type="ECO:0000256" key="14">
    <source>
        <dbReference type="ARBA" id="ARBA00022801"/>
    </source>
</evidence>
<dbReference type="GO" id="GO:0006364">
    <property type="term" value="P:rRNA processing"/>
    <property type="evidence" value="ECO:0007669"/>
    <property type="project" value="UniProtKB-KW"/>
</dbReference>
<dbReference type="SUPFAM" id="SSF50249">
    <property type="entry name" value="Nucleic acid-binding proteins"/>
    <property type="match status" value="1"/>
</dbReference>
<dbReference type="Gene3D" id="2.40.50.140">
    <property type="entry name" value="Nucleic acid-binding proteins"/>
    <property type="match status" value="1"/>
</dbReference>
<feature type="domain" description="S1 motif" evidence="18">
    <location>
        <begin position="58"/>
        <end position="135"/>
    </location>
</feature>
<evidence type="ECO:0000256" key="9">
    <source>
        <dbReference type="ARBA" id="ARBA00022694"/>
    </source>
</evidence>
<keyword evidence="6" id="KW-0963">Cytoplasm</keyword>
<keyword evidence="16" id="KW-0694">RNA-binding</keyword>
<name>A0A6N9TQ83_DISTH</name>
<protein>
    <recommendedName>
        <fullName evidence="4">Ribonuclease G</fullName>
    </recommendedName>
</protein>
<evidence type="ECO:0000256" key="7">
    <source>
        <dbReference type="ARBA" id="ARBA00022519"/>
    </source>
</evidence>
<dbReference type="InterPro" id="IPR004659">
    <property type="entry name" value="RNase_E/G"/>
</dbReference>
<dbReference type="Gene3D" id="3.40.1260.20">
    <property type="entry name" value="Ribonuclease E, catalytic domain"/>
    <property type="match status" value="1"/>
</dbReference>
<evidence type="ECO:0000256" key="13">
    <source>
        <dbReference type="ARBA" id="ARBA00022759"/>
    </source>
</evidence>
<dbReference type="InterPro" id="IPR012340">
    <property type="entry name" value="NA-bd_OB-fold"/>
</dbReference>
<accession>A0A6N9TQ83</accession>
<dbReference type="RefSeq" id="WP_163299619.1">
    <property type="nucleotide sequence ID" value="NZ_JAAGRR010000170.1"/>
</dbReference>
<keyword evidence="14" id="KW-0378">Hydrolase</keyword>
<dbReference type="GO" id="GO:0004519">
    <property type="term" value="F:endonuclease activity"/>
    <property type="evidence" value="ECO:0007669"/>
    <property type="project" value="UniProtKB-KW"/>
</dbReference>
<evidence type="ECO:0000256" key="2">
    <source>
        <dbReference type="ARBA" id="ARBA00004496"/>
    </source>
</evidence>
<dbReference type="PANTHER" id="PTHR30001:SF1">
    <property type="entry name" value="RIBONUCLEASE E_G-LIKE PROTEIN, CHLOROPLASTIC"/>
    <property type="match status" value="1"/>
</dbReference>
<dbReference type="InterPro" id="IPR048583">
    <property type="entry name" value="RNase_E_G_thioredoxin-like"/>
</dbReference>
<reference evidence="19 20" key="1">
    <citation type="submission" date="2020-02" db="EMBL/GenBank/DDBJ databases">
        <title>Comparative genomics of sulfur disproportionating microorganisms.</title>
        <authorList>
            <person name="Ward L.M."/>
            <person name="Bertran E."/>
            <person name="Johnston D.T."/>
        </authorList>
    </citation>
    <scope>NUCLEOTIDE SEQUENCE [LARGE SCALE GENOMIC DNA]</scope>
    <source>
        <strain evidence="19 20">DSM 100025</strain>
    </source>
</reference>
<dbReference type="EMBL" id="JAAGRR010000170">
    <property type="protein sequence ID" value="NDY43432.1"/>
    <property type="molecule type" value="Genomic_DNA"/>
</dbReference>
<evidence type="ECO:0000256" key="6">
    <source>
        <dbReference type="ARBA" id="ARBA00022490"/>
    </source>
</evidence>
<dbReference type="GO" id="GO:0016787">
    <property type="term" value="F:hydrolase activity"/>
    <property type="evidence" value="ECO:0007669"/>
    <property type="project" value="UniProtKB-KW"/>
</dbReference>
<evidence type="ECO:0000256" key="16">
    <source>
        <dbReference type="ARBA" id="ARBA00022884"/>
    </source>
</evidence>
<comment type="cofactor">
    <cofactor evidence="1">
        <name>Mg(2+)</name>
        <dbReference type="ChEBI" id="CHEBI:18420"/>
    </cofactor>
</comment>
<keyword evidence="5" id="KW-1003">Cell membrane</keyword>
<dbReference type="Pfam" id="PF10150">
    <property type="entry name" value="RNase_E_G"/>
    <property type="match status" value="1"/>
</dbReference>
<dbReference type="PROSITE" id="PS50126">
    <property type="entry name" value="S1"/>
    <property type="match status" value="1"/>
</dbReference>
<keyword evidence="9" id="KW-0819">tRNA processing</keyword>
<dbReference type="InterPro" id="IPR003029">
    <property type="entry name" value="S1_domain"/>
</dbReference>
<gene>
    <name evidence="19" type="ORF">G3N55_11340</name>
</gene>
<keyword evidence="17" id="KW-0472">Membrane</keyword>
<keyword evidence="15" id="KW-0460">Magnesium</keyword>
<keyword evidence="7" id="KW-0997">Cell inner membrane</keyword>
<evidence type="ECO:0000256" key="4">
    <source>
        <dbReference type="ARBA" id="ARBA00017719"/>
    </source>
</evidence>
<evidence type="ECO:0000313" key="20">
    <source>
        <dbReference type="Proteomes" id="UP000469346"/>
    </source>
</evidence>
<keyword evidence="11" id="KW-0479">Metal-binding</keyword>
<keyword evidence="13" id="KW-0255">Endonuclease</keyword>
<comment type="subcellular location">
    <subcellularLocation>
        <location evidence="2">Cytoplasm</location>
    </subcellularLocation>
</comment>
<proteinExistence type="inferred from homology"/>
<dbReference type="CDD" id="cd04453">
    <property type="entry name" value="S1_RNase_E"/>
    <property type="match status" value="1"/>
</dbReference>
<keyword evidence="8" id="KW-0698">rRNA processing</keyword>
<dbReference type="AlphaFoldDB" id="A0A6N9TQ83"/>
<evidence type="ECO:0000256" key="10">
    <source>
        <dbReference type="ARBA" id="ARBA00022722"/>
    </source>
</evidence>
<evidence type="ECO:0000256" key="3">
    <source>
        <dbReference type="ARBA" id="ARBA00005663"/>
    </source>
</evidence>
<evidence type="ECO:0000256" key="15">
    <source>
        <dbReference type="ARBA" id="ARBA00022842"/>
    </source>
</evidence>
<organism evidence="19 20">
    <name type="scientific">Dissulfurirhabdus thermomarina</name>
    <dbReference type="NCBI Taxonomy" id="1765737"/>
    <lineage>
        <taxon>Bacteria</taxon>
        <taxon>Deltaproteobacteria</taxon>
        <taxon>Dissulfurirhabdaceae</taxon>
        <taxon>Dissulfurirhabdus</taxon>
    </lineage>
</organism>
<dbReference type="Pfam" id="PF20833">
    <property type="entry name" value="RNase_E_G_Thio"/>
    <property type="match status" value="1"/>
</dbReference>
<evidence type="ECO:0000256" key="1">
    <source>
        <dbReference type="ARBA" id="ARBA00001946"/>
    </source>
</evidence>
<dbReference type="GO" id="GO:0005737">
    <property type="term" value="C:cytoplasm"/>
    <property type="evidence" value="ECO:0007669"/>
    <property type="project" value="UniProtKB-SubCell"/>
</dbReference>
<dbReference type="PANTHER" id="PTHR30001">
    <property type="entry name" value="RIBONUCLEASE"/>
    <property type="match status" value="1"/>
</dbReference>
<dbReference type="SMART" id="SM00316">
    <property type="entry name" value="S1"/>
    <property type="match status" value="1"/>
</dbReference>
<keyword evidence="20" id="KW-1185">Reference proteome</keyword>
<dbReference type="Proteomes" id="UP000469346">
    <property type="component" value="Unassembled WGS sequence"/>
</dbReference>
<dbReference type="NCBIfam" id="TIGR00757">
    <property type="entry name" value="RNaseEG"/>
    <property type="match status" value="1"/>
</dbReference>
<dbReference type="GO" id="GO:0004540">
    <property type="term" value="F:RNA nuclease activity"/>
    <property type="evidence" value="ECO:0007669"/>
    <property type="project" value="InterPro"/>
</dbReference>
<dbReference type="GO" id="GO:0008033">
    <property type="term" value="P:tRNA processing"/>
    <property type="evidence" value="ECO:0007669"/>
    <property type="project" value="UniProtKB-KW"/>
</dbReference>
<evidence type="ECO:0000256" key="11">
    <source>
        <dbReference type="ARBA" id="ARBA00022723"/>
    </source>
</evidence>
<comment type="caution">
    <text evidence="19">The sequence shown here is derived from an EMBL/GenBank/DDBJ whole genome shotgun (WGS) entry which is preliminary data.</text>
</comment>
<evidence type="ECO:0000256" key="17">
    <source>
        <dbReference type="ARBA" id="ARBA00023136"/>
    </source>
</evidence>
<evidence type="ECO:0000313" key="19">
    <source>
        <dbReference type="EMBL" id="NDY43432.1"/>
    </source>
</evidence>
<keyword evidence="12" id="KW-0699">rRNA-binding</keyword>